<feature type="transmembrane region" description="Helical" evidence="1">
    <location>
        <begin position="90"/>
        <end position="110"/>
    </location>
</feature>
<feature type="transmembrane region" description="Helical" evidence="1">
    <location>
        <begin position="46"/>
        <end position="70"/>
    </location>
</feature>
<keyword evidence="3" id="KW-1185">Reference proteome</keyword>
<keyword evidence="1" id="KW-0812">Transmembrane</keyword>
<feature type="transmembrane region" description="Helical" evidence="1">
    <location>
        <begin position="16"/>
        <end position="34"/>
    </location>
</feature>
<dbReference type="RefSeq" id="WP_188646909.1">
    <property type="nucleotide sequence ID" value="NZ_BMHQ01000003.1"/>
</dbReference>
<evidence type="ECO:0000256" key="1">
    <source>
        <dbReference type="SAM" id="Phobius"/>
    </source>
</evidence>
<accession>A0A8J2VCN3</accession>
<name>A0A8J2VCN3_9BACL</name>
<reference evidence="2" key="1">
    <citation type="journal article" date="2014" name="Int. J. Syst. Evol. Microbiol.">
        <title>Complete genome sequence of Corynebacterium casei LMG S-19264T (=DSM 44701T), isolated from a smear-ripened cheese.</title>
        <authorList>
            <consortium name="US DOE Joint Genome Institute (JGI-PGF)"/>
            <person name="Walter F."/>
            <person name="Albersmeier A."/>
            <person name="Kalinowski J."/>
            <person name="Ruckert C."/>
        </authorList>
    </citation>
    <scope>NUCLEOTIDE SEQUENCE</scope>
    <source>
        <strain evidence="2">CGMCC 1.15179</strain>
    </source>
</reference>
<dbReference type="AlphaFoldDB" id="A0A8J2VCN3"/>
<protein>
    <recommendedName>
        <fullName evidence="4">DUF1405 domain-containing protein</fullName>
    </recommendedName>
</protein>
<dbReference type="InterPro" id="IPR009845">
    <property type="entry name" value="DUF1405"/>
</dbReference>
<sequence length="204" mass="23303">MTLLWRSLIHRLDDPVFLRLLFVVNLLGSIYGFYWYKNQLAMTEPAYLWFVPDSPTASAAFTLVLLLYIWGKRSPLLEAFAAVTLFKYGIWAVAMIVAGAAMSAGSFFHALHWTDWMLMISHLGMALEGVLYVRLYTFDWRHLTVVGLWTLWNDWMDYGVGVHPWLPSTLAGQEGIVAVFTIGLSWISLGLFGLLICIRPRMLH</sequence>
<evidence type="ECO:0000313" key="3">
    <source>
        <dbReference type="Proteomes" id="UP000625210"/>
    </source>
</evidence>
<dbReference type="PANTHER" id="PTHR40042:SF1">
    <property type="entry name" value="DUF1405 DOMAIN-CONTAINING PROTEIN"/>
    <property type="match status" value="1"/>
</dbReference>
<dbReference type="Proteomes" id="UP000625210">
    <property type="component" value="Unassembled WGS sequence"/>
</dbReference>
<evidence type="ECO:0000313" key="2">
    <source>
        <dbReference type="EMBL" id="GGE11498.1"/>
    </source>
</evidence>
<proteinExistence type="predicted"/>
<feature type="transmembrane region" description="Helical" evidence="1">
    <location>
        <begin position="176"/>
        <end position="198"/>
    </location>
</feature>
<feature type="transmembrane region" description="Helical" evidence="1">
    <location>
        <begin position="116"/>
        <end position="133"/>
    </location>
</feature>
<comment type="caution">
    <text evidence="2">The sequence shown here is derived from an EMBL/GenBank/DDBJ whole genome shotgun (WGS) entry which is preliminary data.</text>
</comment>
<dbReference type="EMBL" id="BMHQ01000003">
    <property type="protein sequence ID" value="GGE11498.1"/>
    <property type="molecule type" value="Genomic_DNA"/>
</dbReference>
<reference evidence="2" key="2">
    <citation type="submission" date="2020-09" db="EMBL/GenBank/DDBJ databases">
        <authorList>
            <person name="Sun Q."/>
            <person name="Zhou Y."/>
        </authorList>
    </citation>
    <scope>NUCLEOTIDE SEQUENCE</scope>
    <source>
        <strain evidence="2">CGMCC 1.15179</strain>
    </source>
</reference>
<dbReference type="PANTHER" id="PTHR40042">
    <property type="entry name" value="HYPOTHETICAL MEMBRANE SPANNING PROTEIN"/>
    <property type="match status" value="1"/>
</dbReference>
<gene>
    <name evidence="2" type="primary">ypjA</name>
    <name evidence="2" type="ORF">GCM10011571_11070</name>
</gene>
<dbReference type="Pfam" id="PF07187">
    <property type="entry name" value="DUF1405"/>
    <property type="match status" value="1"/>
</dbReference>
<evidence type="ECO:0008006" key="4">
    <source>
        <dbReference type="Google" id="ProtNLM"/>
    </source>
</evidence>
<organism evidence="2 3">
    <name type="scientific">Marinithermofilum abyssi</name>
    <dbReference type="NCBI Taxonomy" id="1571185"/>
    <lineage>
        <taxon>Bacteria</taxon>
        <taxon>Bacillati</taxon>
        <taxon>Bacillota</taxon>
        <taxon>Bacilli</taxon>
        <taxon>Bacillales</taxon>
        <taxon>Thermoactinomycetaceae</taxon>
        <taxon>Marinithermofilum</taxon>
    </lineage>
</organism>
<keyword evidence="1" id="KW-0472">Membrane</keyword>
<keyword evidence="1" id="KW-1133">Transmembrane helix</keyword>